<dbReference type="AlphaFoldDB" id="A0AAE0DWW2"/>
<organism evidence="2 3">
    <name type="scientific">Dipteronia sinensis</name>
    <dbReference type="NCBI Taxonomy" id="43782"/>
    <lineage>
        <taxon>Eukaryota</taxon>
        <taxon>Viridiplantae</taxon>
        <taxon>Streptophyta</taxon>
        <taxon>Embryophyta</taxon>
        <taxon>Tracheophyta</taxon>
        <taxon>Spermatophyta</taxon>
        <taxon>Magnoliopsida</taxon>
        <taxon>eudicotyledons</taxon>
        <taxon>Gunneridae</taxon>
        <taxon>Pentapetalae</taxon>
        <taxon>rosids</taxon>
        <taxon>malvids</taxon>
        <taxon>Sapindales</taxon>
        <taxon>Sapindaceae</taxon>
        <taxon>Hippocastanoideae</taxon>
        <taxon>Acereae</taxon>
        <taxon>Dipteronia</taxon>
    </lineage>
</organism>
<dbReference type="InterPro" id="IPR000477">
    <property type="entry name" value="RT_dom"/>
</dbReference>
<dbReference type="Pfam" id="PF00078">
    <property type="entry name" value="RVT_1"/>
    <property type="match status" value="1"/>
</dbReference>
<comment type="caution">
    <text evidence="2">The sequence shown here is derived from an EMBL/GenBank/DDBJ whole genome shotgun (WGS) entry which is preliminary data.</text>
</comment>
<evidence type="ECO:0000313" key="2">
    <source>
        <dbReference type="EMBL" id="KAK3194205.1"/>
    </source>
</evidence>
<evidence type="ECO:0000259" key="1">
    <source>
        <dbReference type="Pfam" id="PF00078"/>
    </source>
</evidence>
<protein>
    <recommendedName>
        <fullName evidence="1">Reverse transcriptase domain-containing protein</fullName>
    </recommendedName>
</protein>
<dbReference type="PANTHER" id="PTHR33116">
    <property type="entry name" value="REVERSE TRANSCRIPTASE ZINC-BINDING DOMAIN-CONTAINING PROTEIN-RELATED-RELATED"/>
    <property type="match status" value="1"/>
</dbReference>
<name>A0AAE0DWW2_9ROSI</name>
<evidence type="ECO:0000313" key="3">
    <source>
        <dbReference type="Proteomes" id="UP001281410"/>
    </source>
</evidence>
<sequence>MTDFRPISFCNVVYKIVSKALANRLCVVLGEVISETQSAFVPVRLISDNAIIGLECLHALRTKRRKKGSLALKLDMSKAYDHDSLLFSGASLRECVLIRRILDVYSRASGLLKIHGWSSKVLSVGGKEVLIKAVLQAIPAYAMSLFRLPKGLIADIQMLCCKFWWGSTDAIKKIHWGSWDRLCVRKEDGGINFRNFHVFNQALLAKQGWRLEQNPHSLAAKVVKSCYYPISSFMKADKGKYGYGILSHEWNGSVILILSLVVLKPKQMGGSL</sequence>
<proteinExistence type="predicted"/>
<dbReference type="Proteomes" id="UP001281410">
    <property type="component" value="Unassembled WGS sequence"/>
</dbReference>
<accession>A0AAE0DWW2</accession>
<dbReference type="PANTHER" id="PTHR33116:SF86">
    <property type="entry name" value="REVERSE TRANSCRIPTASE DOMAIN-CONTAINING PROTEIN"/>
    <property type="match status" value="1"/>
</dbReference>
<dbReference type="EMBL" id="JANJYJ010000008">
    <property type="protein sequence ID" value="KAK3194205.1"/>
    <property type="molecule type" value="Genomic_DNA"/>
</dbReference>
<reference evidence="2" key="1">
    <citation type="journal article" date="2023" name="Plant J.">
        <title>Genome sequences and population genomics provide insights into the demographic history, inbreeding, and mutation load of two 'living fossil' tree species of Dipteronia.</title>
        <authorList>
            <person name="Feng Y."/>
            <person name="Comes H.P."/>
            <person name="Chen J."/>
            <person name="Zhu S."/>
            <person name="Lu R."/>
            <person name="Zhang X."/>
            <person name="Li P."/>
            <person name="Qiu J."/>
            <person name="Olsen K.M."/>
            <person name="Qiu Y."/>
        </authorList>
    </citation>
    <scope>NUCLEOTIDE SEQUENCE</scope>
    <source>
        <strain evidence="2">NBL</strain>
    </source>
</reference>
<gene>
    <name evidence="2" type="ORF">Dsin_025515</name>
</gene>
<keyword evidence="3" id="KW-1185">Reference proteome</keyword>
<feature type="domain" description="Reverse transcriptase" evidence="1">
    <location>
        <begin position="2"/>
        <end position="82"/>
    </location>
</feature>